<dbReference type="EMBL" id="SMMG02000005">
    <property type="protein sequence ID" value="KAA3475942.1"/>
    <property type="molecule type" value="Genomic_DNA"/>
</dbReference>
<dbReference type="AlphaFoldDB" id="A0A5B6W4Q3"/>
<dbReference type="PANTHER" id="PTHR33566:SF1">
    <property type="entry name" value="EN_SPM-LIKE TRANSPOSON-RELATED"/>
    <property type="match status" value="1"/>
</dbReference>
<gene>
    <name evidence="1" type="ORF">EPI10_026062</name>
</gene>
<comment type="caution">
    <text evidence="1">The sequence shown here is derived from an EMBL/GenBank/DDBJ whole genome shotgun (WGS) entry which is preliminary data.</text>
</comment>
<protein>
    <submittedName>
        <fullName evidence="1">Gamma-irradiation and mitomycin c induced 1</fullName>
    </submittedName>
</protein>
<dbReference type="Proteomes" id="UP000325315">
    <property type="component" value="Unassembled WGS sequence"/>
</dbReference>
<keyword evidence="2" id="KW-1185">Reference proteome</keyword>
<dbReference type="PANTHER" id="PTHR33566">
    <property type="entry name" value="EN/SPM-LIKE TRANSPOSON-RELATED"/>
    <property type="match status" value="1"/>
</dbReference>
<name>A0A5B6W4Q3_9ROSI</name>
<proteinExistence type="predicted"/>
<evidence type="ECO:0000313" key="2">
    <source>
        <dbReference type="Proteomes" id="UP000325315"/>
    </source>
</evidence>
<organism evidence="1 2">
    <name type="scientific">Gossypium australe</name>
    <dbReference type="NCBI Taxonomy" id="47621"/>
    <lineage>
        <taxon>Eukaryota</taxon>
        <taxon>Viridiplantae</taxon>
        <taxon>Streptophyta</taxon>
        <taxon>Embryophyta</taxon>
        <taxon>Tracheophyta</taxon>
        <taxon>Spermatophyta</taxon>
        <taxon>Magnoliopsida</taxon>
        <taxon>eudicotyledons</taxon>
        <taxon>Gunneridae</taxon>
        <taxon>Pentapetalae</taxon>
        <taxon>rosids</taxon>
        <taxon>malvids</taxon>
        <taxon>Malvales</taxon>
        <taxon>Malvaceae</taxon>
        <taxon>Malvoideae</taxon>
        <taxon>Gossypium</taxon>
    </lineage>
</organism>
<reference evidence="2" key="1">
    <citation type="journal article" date="2019" name="Plant Biotechnol. J.">
        <title>Genome sequencing of the Australian wild diploid species Gossypium australe highlights disease resistance and delayed gland morphogenesis.</title>
        <authorList>
            <person name="Cai Y."/>
            <person name="Cai X."/>
            <person name="Wang Q."/>
            <person name="Wang P."/>
            <person name="Zhang Y."/>
            <person name="Cai C."/>
            <person name="Xu Y."/>
            <person name="Wang K."/>
            <person name="Zhou Z."/>
            <person name="Wang C."/>
            <person name="Geng S."/>
            <person name="Li B."/>
            <person name="Dong Q."/>
            <person name="Hou Y."/>
            <person name="Wang H."/>
            <person name="Ai P."/>
            <person name="Liu Z."/>
            <person name="Yi F."/>
            <person name="Sun M."/>
            <person name="An G."/>
            <person name="Cheng J."/>
            <person name="Zhang Y."/>
            <person name="Shi Q."/>
            <person name="Xie Y."/>
            <person name="Shi X."/>
            <person name="Chang Y."/>
            <person name="Huang F."/>
            <person name="Chen Y."/>
            <person name="Hong S."/>
            <person name="Mi L."/>
            <person name="Sun Q."/>
            <person name="Zhang L."/>
            <person name="Zhou B."/>
            <person name="Peng R."/>
            <person name="Zhang X."/>
            <person name="Liu F."/>
        </authorList>
    </citation>
    <scope>NUCLEOTIDE SEQUENCE [LARGE SCALE GENOMIC DNA]</scope>
    <source>
        <strain evidence="2">cv. PA1801</strain>
    </source>
</reference>
<evidence type="ECO:0000313" key="1">
    <source>
        <dbReference type="EMBL" id="KAA3475942.1"/>
    </source>
</evidence>
<accession>A0A5B6W4Q3</accession>
<sequence length="1074" mass="120540">MLQASTFLVAETDAGFNPMPSKTDLAHHSPFSIALRNFGNRPQDKEKDVEIEIHKDGKQLTHLQLEREYREWLLLMHHRYDEEIDSGEDPPVLIVNPLNKKALGISSDVIRVHQALKRKEFLWKSGQKIKVLKGAYVGCYKNNVYATIEYFLIEGFEGDSGGEARIICRPLGTENGCELSVKGGTPSLNIQDSLSLPISVIDSGKCIAINDSDWERQLEKHNQKIPSRIDLLNVKQCHWLEIDGAFPTSLTIPAGQTPPEDIVAVFRPSSFEVSKVSNYLDQKDIVKTNLEMLMKIQYRTENHRDAKHINSLRIAPSSFKGFHGLYKFSLGVKFPHLFQKADYFFHPSLTLWTLDRVGSCFPPLSIACYDIYDNRMSFTSIPSLKITLDMNEYLSVDVVKMKPSLSSDKLAIVIEDVMVETNGLDSIRPNYAATLMIYIQDESTSIPLECQVTPGALHRIEVSSQLPGKQLLPGFVIEQFVLEVRLCYHFNANCLMFDVYGNHVEEGLEVQFQLDGFSILGLIGSKHKVDNLGRIDLGGLLKVTAGYGKQVSLSVLHGDKIPEHCLAGSTLENISFEVIDLKGDVDGTFHDDEKCGRFHTLVVKSESHQIDDSIRYAFKHGRCNMASLPLPQIEGPLCFKAFHSRFTELYCDVKISLVHAPNVDTDENEVQSSDGKLMLMQNSPFLKNGNVGNLLALVKYDEGLKSELCKHGERVGKLENCLKTLNCWKTDIELYMSELQDSLEPDLANDLDSLSTKEEITKLIEGRGHSAASTLLCSIAQGHWMDVMQDVVGVVALLGTVGSVKLSRILAEYLGEDQMVAVVCKSYEVARALEQYDHNGEVDSRLGLHAEATALSKSISGRFLVVCLEDIRPYLGGVEVNDPQRKLILPAPRLLSGNYPPGFIGYAVNLVNLEHPHIDYRTESGHGLRETLLYRLFSKVQVYETREEMENARNYITHGAVSLDGGILRKNGIISLGFRNPEIYFPVQIMNVSPERKKIMEQIKEKQLELRTTLQGINVASKKLDRARHKFNRKQKQFQKYLDNIDDAINDTVTPSTTPSQCTQRLGTPSKVII</sequence>
<dbReference type="OrthoDB" id="10036779at2759"/>